<evidence type="ECO:0000256" key="2">
    <source>
        <dbReference type="ARBA" id="ARBA00022723"/>
    </source>
</evidence>
<dbReference type="SMART" id="SM00471">
    <property type="entry name" value="HDc"/>
    <property type="match status" value="1"/>
</dbReference>
<dbReference type="RefSeq" id="WP_409655764.1">
    <property type="nucleotide sequence ID" value="NZ_JBKBUW010000016.1"/>
</dbReference>
<keyword evidence="3" id="KW-0547">Nucleotide-binding</keyword>
<dbReference type="PANTHER" id="PTHR35795">
    <property type="entry name" value="SLR1885 PROTEIN"/>
    <property type="match status" value="1"/>
</dbReference>
<evidence type="ECO:0000313" key="8">
    <source>
        <dbReference type="EMBL" id="HFG19638.1"/>
    </source>
</evidence>
<dbReference type="GO" id="GO:0008803">
    <property type="term" value="F:bis(5'-nucleosyl)-tetraphosphatase (symmetrical) activity"/>
    <property type="evidence" value="ECO:0007669"/>
    <property type="project" value="UniProtKB-EC"/>
</dbReference>
<dbReference type="CDD" id="cd00077">
    <property type="entry name" value="HDc"/>
    <property type="match status" value="1"/>
</dbReference>
<dbReference type="InterPro" id="IPR006674">
    <property type="entry name" value="HD_domain"/>
</dbReference>
<evidence type="ECO:0000256" key="1">
    <source>
        <dbReference type="ARBA" id="ARBA00012506"/>
    </source>
</evidence>
<dbReference type="SUPFAM" id="SSF109604">
    <property type="entry name" value="HD-domain/PDEase-like"/>
    <property type="match status" value="1"/>
</dbReference>
<evidence type="ECO:0000256" key="5">
    <source>
        <dbReference type="ARBA" id="ARBA00023004"/>
    </source>
</evidence>
<evidence type="ECO:0000256" key="4">
    <source>
        <dbReference type="ARBA" id="ARBA00022801"/>
    </source>
</evidence>
<dbReference type="NCBIfam" id="TIGR00488">
    <property type="entry name" value="bis(5'-nucleosyl)-tetraphosphatase (symmetrical) YqeK"/>
    <property type="match status" value="1"/>
</dbReference>
<comment type="catalytic activity">
    <reaction evidence="6">
        <text>P(1),P(4)-bis(5'-adenosyl) tetraphosphate + H2O = 2 ADP + 2 H(+)</text>
        <dbReference type="Rhea" id="RHEA:24252"/>
        <dbReference type="ChEBI" id="CHEBI:15377"/>
        <dbReference type="ChEBI" id="CHEBI:15378"/>
        <dbReference type="ChEBI" id="CHEBI:58141"/>
        <dbReference type="ChEBI" id="CHEBI:456216"/>
        <dbReference type="EC" id="3.6.1.41"/>
    </reaction>
</comment>
<reference evidence="8" key="1">
    <citation type="journal article" date="2020" name="mSystems">
        <title>Genome- and Community-Level Interaction Insights into Carbon Utilization and Element Cycling Functions of Hydrothermarchaeota in Hydrothermal Sediment.</title>
        <authorList>
            <person name="Zhou Z."/>
            <person name="Liu Y."/>
            <person name="Xu W."/>
            <person name="Pan J."/>
            <person name="Luo Z.H."/>
            <person name="Li M."/>
        </authorList>
    </citation>
    <scope>NUCLEOTIDE SEQUENCE [LARGE SCALE GENOMIC DNA]</scope>
    <source>
        <strain evidence="8">SpSt-524</strain>
    </source>
</reference>
<keyword evidence="2" id="KW-0479">Metal-binding</keyword>
<dbReference type="Pfam" id="PF01966">
    <property type="entry name" value="HD"/>
    <property type="match status" value="1"/>
</dbReference>
<protein>
    <recommendedName>
        <fullName evidence="1">bis(5'-nucleosyl)-tetraphosphatase (symmetrical)</fullName>
        <ecNumber evidence="1">3.6.1.41</ecNumber>
    </recommendedName>
</protein>
<dbReference type="EMBL" id="DSWI01000009">
    <property type="protein sequence ID" value="HFG19638.1"/>
    <property type="molecule type" value="Genomic_DNA"/>
</dbReference>
<organism evidence="8">
    <name type="scientific">Meiothermus ruber</name>
    <dbReference type="NCBI Taxonomy" id="277"/>
    <lineage>
        <taxon>Bacteria</taxon>
        <taxon>Thermotogati</taxon>
        <taxon>Deinococcota</taxon>
        <taxon>Deinococci</taxon>
        <taxon>Thermales</taxon>
        <taxon>Thermaceae</taxon>
        <taxon>Meiothermus</taxon>
    </lineage>
</organism>
<gene>
    <name evidence="8" type="ORF">ENS82_02815</name>
</gene>
<sequence length="188" mass="20935">MISTGSVVDYAEKVRQLVKPERYEHILRVAELAAQIAKANALDEGKAYLAAILHDAARDLSGERLQELAPPENEIERNHPLALHGRAGRRLAQEWGVEDEEVLEAIEGHVYGVSPDHKIGMALYIADVSEPGRGVNHEIREMALSGRLEEAYQKAVICKVRYLQQKGITPHPRTWAAYQALQQSRDAG</sequence>
<dbReference type="PANTHER" id="PTHR35795:SF1">
    <property type="entry name" value="BIS(5'-NUCLEOSYL)-TETRAPHOSPHATASE, SYMMETRICAL"/>
    <property type="match status" value="1"/>
</dbReference>
<evidence type="ECO:0000259" key="7">
    <source>
        <dbReference type="PROSITE" id="PS51831"/>
    </source>
</evidence>
<dbReference type="InterPro" id="IPR051094">
    <property type="entry name" value="Diverse_Catalytic_Enzymes"/>
</dbReference>
<dbReference type="Gene3D" id="1.10.3210.10">
    <property type="entry name" value="Hypothetical protein af1432"/>
    <property type="match status" value="1"/>
</dbReference>
<accession>A0A7C3HDM1</accession>
<dbReference type="PROSITE" id="PS51831">
    <property type="entry name" value="HD"/>
    <property type="match status" value="1"/>
</dbReference>
<dbReference type="InterPro" id="IPR003607">
    <property type="entry name" value="HD/PDEase_dom"/>
</dbReference>
<dbReference type="AlphaFoldDB" id="A0A7C3HDM1"/>
<dbReference type="InterPro" id="IPR005249">
    <property type="entry name" value="YqeK"/>
</dbReference>
<proteinExistence type="predicted"/>
<keyword evidence="5" id="KW-0408">Iron</keyword>
<dbReference type="EC" id="3.6.1.41" evidence="1"/>
<name>A0A7C3HDM1_MEIRU</name>
<evidence type="ECO:0000256" key="3">
    <source>
        <dbReference type="ARBA" id="ARBA00022741"/>
    </source>
</evidence>
<keyword evidence="4" id="KW-0378">Hydrolase</keyword>
<evidence type="ECO:0000256" key="6">
    <source>
        <dbReference type="ARBA" id="ARBA00049417"/>
    </source>
</evidence>
<comment type="caution">
    <text evidence="8">The sequence shown here is derived from an EMBL/GenBank/DDBJ whole genome shotgun (WGS) entry which is preliminary data.</text>
</comment>
<dbReference type="GO" id="GO:0000166">
    <property type="term" value="F:nucleotide binding"/>
    <property type="evidence" value="ECO:0007669"/>
    <property type="project" value="UniProtKB-KW"/>
</dbReference>
<feature type="domain" description="HD" evidence="7">
    <location>
        <begin position="22"/>
        <end position="132"/>
    </location>
</feature>
<dbReference type="GO" id="GO:0046872">
    <property type="term" value="F:metal ion binding"/>
    <property type="evidence" value="ECO:0007669"/>
    <property type="project" value="UniProtKB-KW"/>
</dbReference>